<name>B4KQP4_DROMO</name>
<keyword evidence="2" id="KW-0732">Signal</keyword>
<dbReference type="Proteomes" id="UP000009192">
    <property type="component" value="Unassembled WGS sequence"/>
</dbReference>
<proteinExistence type="predicted"/>
<organism evidence="3 4">
    <name type="scientific">Drosophila mojavensis</name>
    <name type="common">Fruit fly</name>
    <dbReference type="NCBI Taxonomy" id="7230"/>
    <lineage>
        <taxon>Eukaryota</taxon>
        <taxon>Metazoa</taxon>
        <taxon>Ecdysozoa</taxon>
        <taxon>Arthropoda</taxon>
        <taxon>Hexapoda</taxon>
        <taxon>Insecta</taxon>
        <taxon>Pterygota</taxon>
        <taxon>Neoptera</taxon>
        <taxon>Endopterygota</taxon>
        <taxon>Diptera</taxon>
        <taxon>Brachycera</taxon>
        <taxon>Muscomorpha</taxon>
        <taxon>Ephydroidea</taxon>
        <taxon>Drosophilidae</taxon>
        <taxon>Drosophila</taxon>
    </lineage>
</organism>
<keyword evidence="4" id="KW-1185">Reference proteome</keyword>
<sequence length="191" mass="21315">MKILPLVALLALCAVAADAARTQLLRIHEVTQQEYNDLLRLTRGGSEVSESRLLRSPLSGLANFAQSLSFEGNKPSSAAKRYPLCVVSPQDRDGRHITWNAGGSNDEKYDDKFEYEGGHGHDHDVVKGDKDKDRDSNHHVVPGPKPGPPIGPQPGPPNYSSDYPLELWKWYQQFGRWLSQFPCDPKVQRCP</sequence>
<feature type="compositionally biased region" description="Pro residues" evidence="1">
    <location>
        <begin position="143"/>
        <end position="157"/>
    </location>
</feature>
<feature type="compositionally biased region" description="Basic and acidic residues" evidence="1">
    <location>
        <begin position="108"/>
        <end position="138"/>
    </location>
</feature>
<feature type="chain" id="PRO_5006456680" evidence="2">
    <location>
        <begin position="20"/>
        <end position="191"/>
    </location>
</feature>
<feature type="region of interest" description="Disordered" evidence="1">
    <location>
        <begin position="108"/>
        <end position="162"/>
    </location>
</feature>
<dbReference type="HOGENOM" id="CLU_1327608_0_0_1"/>
<evidence type="ECO:0000256" key="2">
    <source>
        <dbReference type="SAM" id="SignalP"/>
    </source>
</evidence>
<gene>
    <name evidence="3" type="primary">Dmoj\GI19700</name>
    <name evidence="3" type="ORF">Dmoj_GI19700</name>
</gene>
<dbReference type="AlphaFoldDB" id="B4KQP4"/>
<dbReference type="InParanoid" id="B4KQP4"/>
<dbReference type="EMBL" id="CH933808">
    <property type="protein sequence ID" value="EDW08213.2"/>
    <property type="molecule type" value="Genomic_DNA"/>
</dbReference>
<reference evidence="3 4" key="1">
    <citation type="journal article" date="2007" name="Nature">
        <title>Evolution of genes and genomes on the Drosophila phylogeny.</title>
        <authorList>
            <consortium name="Drosophila 12 Genomes Consortium"/>
            <person name="Clark A.G."/>
            <person name="Eisen M.B."/>
            <person name="Smith D.R."/>
            <person name="Bergman C.M."/>
            <person name="Oliver B."/>
            <person name="Markow T.A."/>
            <person name="Kaufman T.C."/>
            <person name="Kellis M."/>
            <person name="Gelbart W."/>
            <person name="Iyer V.N."/>
            <person name="Pollard D.A."/>
            <person name="Sackton T.B."/>
            <person name="Larracuente A.M."/>
            <person name="Singh N.D."/>
            <person name="Abad J.P."/>
            <person name="Abt D.N."/>
            <person name="Adryan B."/>
            <person name="Aguade M."/>
            <person name="Akashi H."/>
            <person name="Anderson W.W."/>
            <person name="Aquadro C.F."/>
            <person name="Ardell D.H."/>
            <person name="Arguello R."/>
            <person name="Artieri C.G."/>
            <person name="Barbash D.A."/>
            <person name="Barker D."/>
            <person name="Barsanti P."/>
            <person name="Batterham P."/>
            <person name="Batzoglou S."/>
            <person name="Begun D."/>
            <person name="Bhutkar A."/>
            <person name="Blanco E."/>
            <person name="Bosak S.A."/>
            <person name="Bradley R.K."/>
            <person name="Brand A.D."/>
            <person name="Brent M.R."/>
            <person name="Brooks A.N."/>
            <person name="Brown R.H."/>
            <person name="Butlin R.K."/>
            <person name="Caggese C."/>
            <person name="Calvi B.R."/>
            <person name="Bernardo de Carvalho A."/>
            <person name="Caspi A."/>
            <person name="Castrezana S."/>
            <person name="Celniker S.E."/>
            <person name="Chang J.L."/>
            <person name="Chapple C."/>
            <person name="Chatterji S."/>
            <person name="Chinwalla A."/>
            <person name="Civetta A."/>
            <person name="Clifton S.W."/>
            <person name="Comeron J.M."/>
            <person name="Costello J.C."/>
            <person name="Coyne J.A."/>
            <person name="Daub J."/>
            <person name="David R.G."/>
            <person name="Delcher A.L."/>
            <person name="Delehaunty K."/>
            <person name="Do C.B."/>
            <person name="Ebling H."/>
            <person name="Edwards K."/>
            <person name="Eickbush T."/>
            <person name="Evans J.D."/>
            <person name="Filipski A."/>
            <person name="Findeiss S."/>
            <person name="Freyhult E."/>
            <person name="Fulton L."/>
            <person name="Fulton R."/>
            <person name="Garcia A.C."/>
            <person name="Gardiner A."/>
            <person name="Garfield D.A."/>
            <person name="Garvin B.E."/>
            <person name="Gibson G."/>
            <person name="Gilbert D."/>
            <person name="Gnerre S."/>
            <person name="Godfrey J."/>
            <person name="Good R."/>
            <person name="Gotea V."/>
            <person name="Gravely B."/>
            <person name="Greenberg A.J."/>
            <person name="Griffiths-Jones S."/>
            <person name="Gross S."/>
            <person name="Guigo R."/>
            <person name="Gustafson E.A."/>
            <person name="Haerty W."/>
            <person name="Hahn M.W."/>
            <person name="Halligan D.L."/>
            <person name="Halpern A.L."/>
            <person name="Halter G.M."/>
            <person name="Han M.V."/>
            <person name="Heger A."/>
            <person name="Hillier L."/>
            <person name="Hinrichs A.S."/>
            <person name="Holmes I."/>
            <person name="Hoskins R.A."/>
            <person name="Hubisz M.J."/>
            <person name="Hultmark D."/>
            <person name="Huntley M.A."/>
            <person name="Jaffe D.B."/>
            <person name="Jagadeeshan S."/>
            <person name="Jeck W.R."/>
            <person name="Johnson J."/>
            <person name="Jones C.D."/>
            <person name="Jordan W.C."/>
            <person name="Karpen G.H."/>
            <person name="Kataoka E."/>
            <person name="Keightley P.D."/>
            <person name="Kheradpour P."/>
            <person name="Kirkness E.F."/>
            <person name="Koerich L.B."/>
            <person name="Kristiansen K."/>
            <person name="Kudrna D."/>
            <person name="Kulathinal R.J."/>
            <person name="Kumar S."/>
            <person name="Kwok R."/>
            <person name="Lander E."/>
            <person name="Langley C.H."/>
            <person name="Lapoint R."/>
            <person name="Lazzaro B.P."/>
            <person name="Lee S.J."/>
            <person name="Levesque L."/>
            <person name="Li R."/>
            <person name="Lin C.F."/>
            <person name="Lin M.F."/>
            <person name="Lindblad-Toh K."/>
            <person name="Llopart A."/>
            <person name="Long M."/>
            <person name="Low L."/>
            <person name="Lozovsky E."/>
            <person name="Lu J."/>
            <person name="Luo M."/>
            <person name="Machado C.A."/>
            <person name="Makalowski W."/>
            <person name="Marzo M."/>
            <person name="Matsuda M."/>
            <person name="Matzkin L."/>
            <person name="McAllister B."/>
            <person name="McBride C.S."/>
            <person name="McKernan B."/>
            <person name="McKernan K."/>
            <person name="Mendez-Lago M."/>
            <person name="Minx P."/>
            <person name="Mollenhauer M.U."/>
            <person name="Montooth K."/>
            <person name="Mount S.M."/>
            <person name="Mu X."/>
            <person name="Myers E."/>
            <person name="Negre B."/>
            <person name="Newfeld S."/>
            <person name="Nielsen R."/>
            <person name="Noor M.A."/>
            <person name="O'Grady P."/>
            <person name="Pachter L."/>
            <person name="Papaceit M."/>
            <person name="Parisi M.J."/>
            <person name="Parisi M."/>
            <person name="Parts L."/>
            <person name="Pedersen J.S."/>
            <person name="Pesole G."/>
            <person name="Phillippy A.M."/>
            <person name="Ponting C.P."/>
            <person name="Pop M."/>
            <person name="Porcelli D."/>
            <person name="Powell J.R."/>
            <person name="Prohaska S."/>
            <person name="Pruitt K."/>
            <person name="Puig M."/>
            <person name="Quesneville H."/>
            <person name="Ram K.R."/>
            <person name="Rand D."/>
            <person name="Rasmussen M.D."/>
            <person name="Reed L.K."/>
            <person name="Reenan R."/>
            <person name="Reily A."/>
            <person name="Remington K.A."/>
            <person name="Rieger T.T."/>
            <person name="Ritchie M.G."/>
            <person name="Robin C."/>
            <person name="Rogers Y.H."/>
            <person name="Rohde C."/>
            <person name="Rozas J."/>
            <person name="Rubenfield M.J."/>
            <person name="Ruiz A."/>
            <person name="Russo S."/>
            <person name="Salzberg S.L."/>
            <person name="Sanchez-Gracia A."/>
            <person name="Saranga D.J."/>
            <person name="Sato H."/>
            <person name="Schaeffer S.W."/>
            <person name="Schatz M.C."/>
            <person name="Schlenke T."/>
            <person name="Schwartz R."/>
            <person name="Segarra C."/>
            <person name="Singh R.S."/>
            <person name="Sirot L."/>
            <person name="Sirota M."/>
            <person name="Sisneros N.B."/>
            <person name="Smith C.D."/>
            <person name="Smith T.F."/>
            <person name="Spieth J."/>
            <person name="Stage D.E."/>
            <person name="Stark A."/>
            <person name="Stephan W."/>
            <person name="Strausberg R.L."/>
            <person name="Strempel S."/>
            <person name="Sturgill D."/>
            <person name="Sutton G."/>
            <person name="Sutton G.G."/>
            <person name="Tao W."/>
            <person name="Teichmann S."/>
            <person name="Tobari Y.N."/>
            <person name="Tomimura Y."/>
            <person name="Tsolas J.M."/>
            <person name="Valente V.L."/>
            <person name="Venter E."/>
            <person name="Venter J.C."/>
            <person name="Vicario S."/>
            <person name="Vieira F.G."/>
            <person name="Vilella A.J."/>
            <person name="Villasante A."/>
            <person name="Walenz B."/>
            <person name="Wang J."/>
            <person name="Wasserman M."/>
            <person name="Watts T."/>
            <person name="Wilson D."/>
            <person name="Wilson R.K."/>
            <person name="Wing R.A."/>
            <person name="Wolfner M.F."/>
            <person name="Wong A."/>
            <person name="Wong G.K."/>
            <person name="Wu C.I."/>
            <person name="Wu G."/>
            <person name="Yamamoto D."/>
            <person name="Yang H.P."/>
            <person name="Yang S.P."/>
            <person name="Yorke J.A."/>
            <person name="Yoshida K."/>
            <person name="Zdobnov E."/>
            <person name="Zhang P."/>
            <person name="Zhang Y."/>
            <person name="Zimin A.V."/>
            <person name="Baldwin J."/>
            <person name="Abdouelleil A."/>
            <person name="Abdulkadir J."/>
            <person name="Abebe A."/>
            <person name="Abera B."/>
            <person name="Abreu J."/>
            <person name="Acer S.C."/>
            <person name="Aftuck L."/>
            <person name="Alexander A."/>
            <person name="An P."/>
            <person name="Anderson E."/>
            <person name="Anderson S."/>
            <person name="Arachi H."/>
            <person name="Azer M."/>
            <person name="Bachantsang P."/>
            <person name="Barry A."/>
            <person name="Bayul T."/>
            <person name="Berlin A."/>
            <person name="Bessette D."/>
            <person name="Bloom T."/>
            <person name="Blye J."/>
            <person name="Boguslavskiy L."/>
            <person name="Bonnet C."/>
            <person name="Boukhgalter B."/>
            <person name="Bourzgui I."/>
            <person name="Brown A."/>
            <person name="Cahill P."/>
            <person name="Channer S."/>
            <person name="Cheshatsang Y."/>
            <person name="Chuda L."/>
            <person name="Citroen M."/>
            <person name="Collymore A."/>
            <person name="Cooke P."/>
            <person name="Costello M."/>
            <person name="D'Aco K."/>
            <person name="Daza R."/>
            <person name="De Haan G."/>
            <person name="DeGray S."/>
            <person name="DeMaso C."/>
            <person name="Dhargay N."/>
            <person name="Dooley K."/>
            <person name="Dooley E."/>
            <person name="Doricent M."/>
            <person name="Dorje P."/>
            <person name="Dorjee K."/>
            <person name="Dupes A."/>
            <person name="Elong R."/>
            <person name="Falk J."/>
            <person name="Farina A."/>
            <person name="Faro S."/>
            <person name="Ferguson D."/>
            <person name="Fisher S."/>
            <person name="Foley C.D."/>
            <person name="Franke A."/>
            <person name="Friedrich D."/>
            <person name="Gadbois L."/>
            <person name="Gearin G."/>
            <person name="Gearin C.R."/>
            <person name="Giannoukos G."/>
            <person name="Goode T."/>
            <person name="Graham J."/>
            <person name="Grandbois E."/>
            <person name="Grewal S."/>
            <person name="Gyaltsen K."/>
            <person name="Hafez N."/>
            <person name="Hagos B."/>
            <person name="Hall J."/>
            <person name="Henson C."/>
            <person name="Hollinger A."/>
            <person name="Honan T."/>
            <person name="Huard M.D."/>
            <person name="Hughes L."/>
            <person name="Hurhula B."/>
            <person name="Husby M.E."/>
            <person name="Kamat A."/>
            <person name="Kanga B."/>
            <person name="Kashin S."/>
            <person name="Khazanovich D."/>
            <person name="Kisner P."/>
            <person name="Lance K."/>
            <person name="Lara M."/>
            <person name="Lee W."/>
            <person name="Lennon N."/>
            <person name="Letendre F."/>
            <person name="LeVine R."/>
            <person name="Lipovsky A."/>
            <person name="Liu X."/>
            <person name="Liu J."/>
            <person name="Liu S."/>
            <person name="Lokyitsang T."/>
            <person name="Lokyitsang Y."/>
            <person name="Lubonja R."/>
            <person name="Lui A."/>
            <person name="MacDonald P."/>
            <person name="Magnisalis V."/>
            <person name="Maru K."/>
            <person name="Matthews C."/>
            <person name="McCusker W."/>
            <person name="McDonough S."/>
            <person name="Mehta T."/>
            <person name="Meldrim J."/>
            <person name="Meneus L."/>
            <person name="Mihai O."/>
            <person name="Mihalev A."/>
            <person name="Mihova T."/>
            <person name="Mittelman R."/>
            <person name="Mlenga V."/>
            <person name="Montmayeur A."/>
            <person name="Mulrain L."/>
            <person name="Navidi A."/>
            <person name="Naylor J."/>
            <person name="Negash T."/>
            <person name="Nguyen T."/>
            <person name="Nguyen N."/>
            <person name="Nicol R."/>
            <person name="Norbu C."/>
            <person name="Norbu N."/>
            <person name="Novod N."/>
            <person name="O'Neill B."/>
            <person name="Osman S."/>
            <person name="Markiewicz E."/>
            <person name="Oyono O.L."/>
            <person name="Patti C."/>
            <person name="Phunkhang P."/>
            <person name="Pierre F."/>
            <person name="Priest M."/>
            <person name="Raghuraman S."/>
            <person name="Rege F."/>
            <person name="Reyes R."/>
            <person name="Rise C."/>
            <person name="Rogov P."/>
            <person name="Ross K."/>
            <person name="Ryan E."/>
            <person name="Settipalli S."/>
            <person name="Shea T."/>
            <person name="Sherpa N."/>
            <person name="Shi L."/>
            <person name="Shih D."/>
            <person name="Sparrow T."/>
            <person name="Spaulding J."/>
            <person name="Stalker J."/>
            <person name="Stange-Thomann N."/>
            <person name="Stavropoulos S."/>
            <person name="Stone C."/>
            <person name="Strader C."/>
            <person name="Tesfaye S."/>
            <person name="Thomson T."/>
            <person name="Thoulutsang Y."/>
            <person name="Thoulutsang D."/>
            <person name="Topham K."/>
            <person name="Topping I."/>
            <person name="Tsamla T."/>
            <person name="Vassiliev H."/>
            <person name="Vo A."/>
            <person name="Wangchuk T."/>
            <person name="Wangdi T."/>
            <person name="Weiand M."/>
            <person name="Wilkinson J."/>
            <person name="Wilson A."/>
            <person name="Yadav S."/>
            <person name="Young G."/>
            <person name="Yu Q."/>
            <person name="Zembek L."/>
            <person name="Zhong D."/>
            <person name="Zimmer A."/>
            <person name="Zwirko Z."/>
            <person name="Jaffe D.B."/>
            <person name="Alvarez P."/>
            <person name="Brockman W."/>
            <person name="Butler J."/>
            <person name="Chin C."/>
            <person name="Gnerre S."/>
            <person name="Grabherr M."/>
            <person name="Kleber M."/>
            <person name="Mauceli E."/>
            <person name="MacCallum I."/>
        </authorList>
    </citation>
    <scope>NUCLEOTIDE SEQUENCE [LARGE SCALE GENOMIC DNA]</scope>
    <source>
        <strain evidence="4">Tucson 15081-1352.22</strain>
    </source>
</reference>
<evidence type="ECO:0000256" key="1">
    <source>
        <dbReference type="SAM" id="MobiDB-lite"/>
    </source>
</evidence>
<accession>B4KQP4</accession>
<feature type="signal peptide" evidence="2">
    <location>
        <begin position="1"/>
        <end position="19"/>
    </location>
</feature>
<protein>
    <submittedName>
        <fullName evidence="3">Uncharacterized protein</fullName>
    </submittedName>
</protein>
<evidence type="ECO:0000313" key="3">
    <source>
        <dbReference type="EMBL" id="EDW08213.2"/>
    </source>
</evidence>
<evidence type="ECO:0000313" key="4">
    <source>
        <dbReference type="Proteomes" id="UP000009192"/>
    </source>
</evidence>
<dbReference type="KEGG" id="dmo:Dmoj_GI19700"/>